<evidence type="ECO:0000313" key="2">
    <source>
        <dbReference type="EMBL" id="OWZ11912.1"/>
    </source>
</evidence>
<feature type="region of interest" description="Disordered" evidence="1">
    <location>
        <begin position="1"/>
        <end position="25"/>
    </location>
</feature>
<dbReference type="AlphaFoldDB" id="A0A225W2Y6"/>
<feature type="compositionally biased region" description="Polar residues" evidence="1">
    <location>
        <begin position="1"/>
        <end position="11"/>
    </location>
</feature>
<proteinExistence type="predicted"/>
<protein>
    <recommendedName>
        <fullName evidence="4">Eukaryotic/viral aspartic protease</fullName>
    </recommendedName>
</protein>
<evidence type="ECO:0008006" key="4">
    <source>
        <dbReference type="Google" id="ProtNLM"/>
    </source>
</evidence>
<evidence type="ECO:0000313" key="3">
    <source>
        <dbReference type="Proteomes" id="UP000198211"/>
    </source>
</evidence>
<reference evidence="3" key="1">
    <citation type="submission" date="2017-03" db="EMBL/GenBank/DDBJ databases">
        <title>Phytopthora megakarya and P. palmivora, two closely related causual agents of cacao black pod achieved similar genome size and gene model numbers by different mechanisms.</title>
        <authorList>
            <person name="Ali S."/>
            <person name="Shao J."/>
            <person name="Larry D.J."/>
            <person name="Kronmiller B."/>
            <person name="Shen D."/>
            <person name="Strem M.D."/>
            <person name="Melnick R.L."/>
            <person name="Guiltinan M.J."/>
            <person name="Tyler B.M."/>
            <person name="Meinhardt L.W."/>
            <person name="Bailey B.A."/>
        </authorList>
    </citation>
    <scope>NUCLEOTIDE SEQUENCE [LARGE SCALE GENOMIC DNA]</scope>
    <source>
        <strain evidence="3">zdho120</strain>
    </source>
</reference>
<dbReference type="EMBL" id="NBNE01001995">
    <property type="protein sequence ID" value="OWZ11912.1"/>
    <property type="molecule type" value="Genomic_DNA"/>
</dbReference>
<comment type="caution">
    <text evidence="2">The sequence shown here is derived from an EMBL/GenBank/DDBJ whole genome shotgun (WGS) entry which is preliminary data.</text>
</comment>
<gene>
    <name evidence="2" type="ORF">PHMEG_00015000</name>
</gene>
<keyword evidence="3" id="KW-1185">Reference proteome</keyword>
<accession>A0A225W2Y6</accession>
<dbReference type="Proteomes" id="UP000198211">
    <property type="component" value="Unassembled WGS sequence"/>
</dbReference>
<name>A0A225W2Y6_9STRA</name>
<evidence type="ECO:0000256" key="1">
    <source>
        <dbReference type="SAM" id="MobiDB-lite"/>
    </source>
</evidence>
<sequence>MPTTLDPTANLTDRVDPTLPSTAIAGASNEDVTPKVEKVSANLDPCLPDRDHGHQDHYSKTHGNFLPPSMLALWIQEALRPWLLEARYMHENDCLFVCRGCEELHNMGQCPMEEFYNQIRQWFSASELMGISPEAAEKMLN</sequence>
<organism evidence="2 3">
    <name type="scientific">Phytophthora megakarya</name>
    <dbReference type="NCBI Taxonomy" id="4795"/>
    <lineage>
        <taxon>Eukaryota</taxon>
        <taxon>Sar</taxon>
        <taxon>Stramenopiles</taxon>
        <taxon>Oomycota</taxon>
        <taxon>Peronosporomycetes</taxon>
        <taxon>Peronosporales</taxon>
        <taxon>Peronosporaceae</taxon>
        <taxon>Phytophthora</taxon>
    </lineage>
</organism>